<evidence type="ECO:0000313" key="1">
    <source>
        <dbReference type="EMBL" id="PKY43745.1"/>
    </source>
</evidence>
<comment type="caution">
    <text evidence="1">The sequence shown here is derived from an EMBL/GenBank/DDBJ whole genome shotgun (WGS) entry which is preliminary data.</text>
</comment>
<proteinExistence type="predicted"/>
<dbReference type="VEuPathDB" id="FungiDB:FUN_006390"/>
<name>A0A2I1GAT5_9GLOM</name>
<dbReference type="Proteomes" id="UP000234323">
    <property type="component" value="Unassembled WGS sequence"/>
</dbReference>
<reference evidence="1 2" key="1">
    <citation type="submission" date="2015-10" db="EMBL/GenBank/DDBJ databases">
        <title>Genome analyses suggest a sexual origin of heterokaryosis in a supposedly ancient asexual fungus.</title>
        <authorList>
            <person name="Ropars J."/>
            <person name="Sedzielewska K."/>
            <person name="Noel J."/>
            <person name="Charron P."/>
            <person name="Farinelli L."/>
            <person name="Marton T."/>
            <person name="Kruger M."/>
            <person name="Pelin A."/>
            <person name="Brachmann A."/>
            <person name="Corradi N."/>
        </authorList>
    </citation>
    <scope>NUCLEOTIDE SEQUENCE [LARGE SCALE GENOMIC DNA]</scope>
    <source>
        <strain evidence="1 2">A4</strain>
    </source>
</reference>
<keyword evidence="2" id="KW-1185">Reference proteome</keyword>
<protein>
    <submittedName>
        <fullName evidence="1">Uncharacterized protein</fullName>
    </submittedName>
</protein>
<dbReference type="EMBL" id="LLXI01000274">
    <property type="protein sequence ID" value="PKY43745.1"/>
    <property type="molecule type" value="Genomic_DNA"/>
</dbReference>
<dbReference type="AlphaFoldDB" id="A0A2I1GAT5"/>
<organism evidence="1 2">
    <name type="scientific">Rhizophagus irregularis</name>
    <dbReference type="NCBI Taxonomy" id="588596"/>
    <lineage>
        <taxon>Eukaryota</taxon>
        <taxon>Fungi</taxon>
        <taxon>Fungi incertae sedis</taxon>
        <taxon>Mucoromycota</taxon>
        <taxon>Glomeromycotina</taxon>
        <taxon>Glomeromycetes</taxon>
        <taxon>Glomerales</taxon>
        <taxon>Glomeraceae</taxon>
        <taxon>Rhizophagus</taxon>
    </lineage>
</organism>
<gene>
    <name evidence="1" type="ORF">RhiirA4_457816</name>
</gene>
<evidence type="ECO:0000313" key="2">
    <source>
        <dbReference type="Proteomes" id="UP000234323"/>
    </source>
</evidence>
<sequence length="143" mass="16820">MSAKFNTICYIYNIAEYLIQDFTIEEIIGIMRIKDNNLTKVIYLKIKAFILSNQNIESKIIDFENKQIIMPLPILNFNDMASISLNIIPVRLITKTVMNINSYLVLNFYVEENLGNYEPNEFWVETKYNSNNRYLANKMNSIN</sequence>
<accession>A0A2I1GAT5</accession>